<accession>A0A166C335</accession>
<evidence type="ECO:0000256" key="4">
    <source>
        <dbReference type="ARBA" id="ARBA00022989"/>
    </source>
</evidence>
<protein>
    <recommendedName>
        <fullName evidence="11">Integral membrane protein</fullName>
    </recommendedName>
</protein>
<evidence type="ECO:0000313" key="10">
    <source>
        <dbReference type="Proteomes" id="UP000076532"/>
    </source>
</evidence>
<evidence type="ECO:0000256" key="3">
    <source>
        <dbReference type="ARBA" id="ARBA00022692"/>
    </source>
</evidence>
<dbReference type="Proteomes" id="UP000076532">
    <property type="component" value="Unassembled WGS sequence"/>
</dbReference>
<proteinExistence type="inferred from homology"/>
<comment type="subcellular location">
    <subcellularLocation>
        <location evidence="1">Membrane</location>
        <topology evidence="1">Multi-pass membrane protein</topology>
    </subcellularLocation>
</comment>
<keyword evidence="4 7" id="KW-1133">Transmembrane helix</keyword>
<evidence type="ECO:0000256" key="5">
    <source>
        <dbReference type="ARBA" id="ARBA00023136"/>
    </source>
</evidence>
<feature type="transmembrane region" description="Helical" evidence="7">
    <location>
        <begin position="111"/>
        <end position="139"/>
    </location>
</feature>
<dbReference type="STRING" id="436010.A0A166C335"/>
<keyword evidence="5 7" id="KW-0472">Membrane</keyword>
<reference evidence="8 10" key="1">
    <citation type="journal article" date="2016" name="Mol. Biol. Evol.">
        <title>Comparative Genomics of Early-Diverging Mushroom-Forming Fungi Provides Insights into the Origins of Lignocellulose Decay Capabilities.</title>
        <authorList>
            <person name="Nagy L.G."/>
            <person name="Riley R."/>
            <person name="Tritt A."/>
            <person name="Adam C."/>
            <person name="Daum C."/>
            <person name="Floudas D."/>
            <person name="Sun H."/>
            <person name="Yadav J.S."/>
            <person name="Pangilinan J."/>
            <person name="Larsson K.H."/>
            <person name="Matsuura K."/>
            <person name="Barry K."/>
            <person name="Labutti K."/>
            <person name="Kuo R."/>
            <person name="Ohm R.A."/>
            <person name="Bhattacharya S.S."/>
            <person name="Shirouzu T."/>
            <person name="Yoshinaga Y."/>
            <person name="Martin F.M."/>
            <person name="Grigoriev I.V."/>
            <person name="Hibbett D.S."/>
        </authorList>
    </citation>
    <scope>NUCLEOTIDE SEQUENCE [LARGE SCALE GENOMIC DNA]</scope>
    <source>
        <strain evidence="8 10">CBS 109695</strain>
    </source>
</reference>
<dbReference type="InterPro" id="IPR019334">
    <property type="entry name" value="TMEM170A/B/YPR153W-like"/>
</dbReference>
<dbReference type="GO" id="GO:0016020">
    <property type="term" value="C:membrane"/>
    <property type="evidence" value="ECO:0007669"/>
    <property type="project" value="UniProtKB-SubCell"/>
</dbReference>
<evidence type="ECO:0000256" key="2">
    <source>
        <dbReference type="ARBA" id="ARBA00006325"/>
    </source>
</evidence>
<feature type="region of interest" description="Disordered" evidence="6">
    <location>
        <begin position="84"/>
        <end position="103"/>
    </location>
</feature>
<evidence type="ECO:0000256" key="7">
    <source>
        <dbReference type="SAM" id="Phobius"/>
    </source>
</evidence>
<name>A0A166C335_9AGAM</name>
<keyword evidence="10" id="KW-1185">Reference proteome</keyword>
<evidence type="ECO:0000313" key="8">
    <source>
        <dbReference type="EMBL" id="KZP13240.1"/>
    </source>
</evidence>
<dbReference type="OrthoDB" id="2131401at2759"/>
<evidence type="ECO:0008006" key="11">
    <source>
        <dbReference type="Google" id="ProtNLM"/>
    </source>
</evidence>
<organism evidence="8 10">
    <name type="scientific">Athelia psychrophila</name>
    <dbReference type="NCBI Taxonomy" id="1759441"/>
    <lineage>
        <taxon>Eukaryota</taxon>
        <taxon>Fungi</taxon>
        <taxon>Dikarya</taxon>
        <taxon>Basidiomycota</taxon>
        <taxon>Agaricomycotina</taxon>
        <taxon>Agaricomycetes</taxon>
        <taxon>Agaricomycetidae</taxon>
        <taxon>Atheliales</taxon>
        <taxon>Atheliaceae</taxon>
        <taxon>Athelia</taxon>
    </lineage>
</organism>
<dbReference type="AlphaFoldDB" id="A0A166C335"/>
<dbReference type="PANTHER" id="PTHR22779:SF6">
    <property type="entry name" value="SD17342P"/>
    <property type="match status" value="1"/>
</dbReference>
<feature type="transmembrane region" description="Helical" evidence="7">
    <location>
        <begin position="44"/>
        <end position="64"/>
    </location>
</feature>
<feature type="transmembrane region" description="Helical" evidence="7">
    <location>
        <begin position="151"/>
        <end position="174"/>
    </location>
</feature>
<evidence type="ECO:0000256" key="6">
    <source>
        <dbReference type="SAM" id="MobiDB-lite"/>
    </source>
</evidence>
<sequence>MSLNPSWPSFYNPAIELAPFEHRDAMQAGGYYLTKPSEVFRFTLYWMFIFHVPLLMICGTYAFFNLTFPPSRQTLKSTYPLPTLGIPDSSSEPEPRLTPPRTNERRSRLTFAIIVFLGFAFISIMNALVGALVVGYVLAGVYHAAGFHMSTWVPFIWAIITVLLSYMGIWPSVIEII</sequence>
<keyword evidence="3 7" id="KW-0812">Transmembrane</keyword>
<dbReference type="EMBL" id="KV417493">
    <property type="protein sequence ID" value="KZP30444.1"/>
    <property type="molecule type" value="Genomic_DNA"/>
</dbReference>
<dbReference type="EMBL" id="KV417636">
    <property type="protein sequence ID" value="KZP13240.1"/>
    <property type="molecule type" value="Genomic_DNA"/>
</dbReference>
<comment type="similarity">
    <text evidence="2">Belongs to the TMEM170 family.</text>
</comment>
<dbReference type="PANTHER" id="PTHR22779">
    <property type="entry name" value="SD17342P"/>
    <property type="match status" value="1"/>
</dbReference>
<evidence type="ECO:0000313" key="9">
    <source>
        <dbReference type="EMBL" id="KZP30444.1"/>
    </source>
</evidence>
<gene>
    <name evidence="8" type="ORF">FIBSPDRAFT_753782</name>
    <name evidence="9" type="ORF">FIBSPDRAFT_945812</name>
</gene>
<evidence type="ECO:0000256" key="1">
    <source>
        <dbReference type="ARBA" id="ARBA00004141"/>
    </source>
</evidence>